<feature type="region of interest" description="Disordered" evidence="1">
    <location>
        <begin position="428"/>
        <end position="463"/>
    </location>
</feature>
<feature type="compositionally biased region" description="Basic and acidic residues" evidence="1">
    <location>
        <begin position="108"/>
        <end position="130"/>
    </location>
</feature>
<feature type="region of interest" description="Disordered" evidence="1">
    <location>
        <begin position="3082"/>
        <end position="3105"/>
    </location>
</feature>
<dbReference type="PANTHER" id="PTHR12517:SF0">
    <property type="entry name" value="INTERMEMBRANE LIPID TRANSFER PROTEIN VPS13B"/>
    <property type="match status" value="1"/>
</dbReference>
<dbReference type="InterPro" id="IPR039782">
    <property type="entry name" value="VPS13B"/>
</dbReference>
<feature type="compositionally biased region" description="Basic and acidic residues" evidence="1">
    <location>
        <begin position="317"/>
        <end position="327"/>
    </location>
</feature>
<feature type="compositionally biased region" description="Basic and acidic residues" evidence="1">
    <location>
        <begin position="280"/>
        <end position="299"/>
    </location>
</feature>
<dbReference type="PANTHER" id="PTHR12517">
    <property type="entry name" value="VACUOLAR PROTEIN SORTING-ASSOCIATED PROTEIN 13B"/>
    <property type="match status" value="1"/>
</dbReference>
<feature type="compositionally biased region" description="Basic and acidic residues" evidence="1">
    <location>
        <begin position="658"/>
        <end position="670"/>
    </location>
</feature>
<sequence length="3708" mass="392085">MLGNVERYVLTPVVLRFARKYIKNVEGAAASDLQVSLSGGSLVFRNFELNLEEVVKNLPCSVVRTFARELQIKIPWTRLATDPIEIVLDTVECVFAKGKGPRPAPGESSEKEAAEQEASKGDDADPGDHEAYSQTWVGSLLQSALANVTVRVKNSVIKYIADGAVATVSVESAVAYSAGKDWQPITDPLLGLRRVCALNNISVCLDELDSFGRVAEYQEALLKERLVSVRLSLVPARGGNKARRCEAEVIVGPLDASVSNSQLDQIRRIVSGFRSGAGEVRGREQNVTEGEEAKRREIDGNLVEASQVARDDGDESGIQRKGLDGENSRSTGLVSSGDRLSPPESEGSTGDDLDGRNVDERTADGAGHEPLKSNALEATAGAAEAAAQRREALQQMEEEADVLGLLGSGGPLDLAFRLKLTGGEVKLRHVPPPEVKKGPVRHSSAGGSASEDGGVSEKDDDSTTVVDKAVIEQTLSPPAAGVFIPTPDLFSSLPDVRSPRFRNSESGAKAQFAVLAWGGLSVDADVAQEALQSVSARLDWARVTKPGAVANEGPSDVLLAILPDRDGGQFAARRQLSFPGSPVSDFGTDAASQASRLSAQVEKSRATEAQQPTPSGATKFRSASSSLASPQLATPSAKSPSDEATSPERKALQITWQSEERPIDSGEAGNDKAPKLQALVGHVAVAYRPGLVAGLKSFMQSGRDGMEAADVIVGQDDGDGLEKGGKAGSSGHVSEAERLAPGWYSEAANQVVDETPSGDNGEIGELSFLARVRERVSALPAFEVSVETCELAALGAESESGPPAVVLSSGQLECRLSDLLDGAKEGEGGGARAFEVVLREVKADAVPDWARQQECTQILDPTTLSCSLSLPGSPPGPTSPTTPNTTVSSNRFRFQLGGPDCRLLARVADSTLHDLTGKQLPVQLPKEAFHQGTWLAVGWTGASLTAHESGNEALALAFQAVEAEALGSKLSLFPRTGETDSIRVTMTSAGGVDRHCIIAVGQVATVVDLQTLQALRAFRSVDTAVSSGNQTKTEATVPSVKSPSQTEGSIASPALFGLFDTVALDISKVQLNIASARSESEDKTPLVIAPTFALAKISLSIKGSASHSASRETFSPSEVGRLNHRVIVTSVTWRVTSASARLLCLSGGTPVDLGAPLLHVADVSGSIEHEEWRDSAHVAHSKKASVLRIRALSGGLTRQQHVALLLFLKGASSSHVLPEASGHVGSDSAAPASATAPPSATCRMESRSRVEIDGLELKLGLWKDRGDVLWPEAVHGDSSVLRIVATAFRIEDVETLSIRDRPSPQSSSTAPESAPRDSIPPDSARLHSGAHVRPALLEKDRTVTLVTGDLKVLLDRRASQNDSVEDTLIATENPAFVHAILERRPGKGPPVEVTWRSKGEQPGKLELSLAELDWRLDAQLIQEFITFAYERRKHFPNPGGPDVLPAIPTVRIITGAYRCHVLSSLEAFHVAGPNVSSRGIHTPAFGALLFSESSVTLVSPSVDPDVRQWAGVHDSSEPLNPSTEARALELDFSLLGFGLSLVESPVASVAQTHPQNVTQSLPQEQTFQTLSQNPLTTNQTPPKPPPNPVQTALPFLLPRDLRLGLTIVGCPFPLSLRLDTRRLELAACGERLSVLQGLFGSLLGGWSATWPLRQRCAGPVLPADDLRCGLFKKARGDTMALPGPGEVGWGDGAEEGWIAWSYPYPGAVGQILVDLRTLSSSAPPLMFRVSYQAQPANPSTPPASAEDFQWINCATATSADAAATSAGGFLLITTGSDVEAVCWRLSWLSATGNPGTADRDLTDLSRGVLIAPEKNPRSLNPPSPGYSGSPSSAHSSPEFHNLSSTNHETSARARLPRAVDMLRQVQVNPTGSPANSCPVPSLPVLAPLTIELTADSFELGLLHRAQDGEDEERGALSIRGLRLGYHWWASTAMTLAVVGEWAGEYVDTACQTYERLVEPVECALVADICSVLLPGTPLDAADPAPKTPASAAPLLEGLPVAHPRKPPAGVGYSFDVRTEGDVRVRLQKSGLEEAQRRWGKKEVAGESSSEVEGEISEGTESRSEEERIQLGKVSGAEKGMEGDAKRGEDMATGESGGNVTDRSPAIVLRNESPVPLHFGQLDTNEALLVRPGGAYPYNWADPPVLVPGAKRKLRVRIAAPSYVDLRESVGPASLWSEAFRLKASGGLERRVVIDGRGVAPLVLKIGKGRRGEWNVSVSPGLQFVNRTAGVLSIRYRGLLPKEGSDQADLESGVELMTPPQDREPSNCDQLNGAEEIASTRIGDKPQRQSSQEEFASYWHAGERILTVPPSGRTAPGVGVLLVNPSSGDVSGDVSDDDCHVAPSVSVLLGSTAEQEEAQSEGAIWSPWLGLDPAPPGGQAVQLLTVDTQSTPVRGVQRGLPSVWCQLVSSPEGCLTVTIWPLFMAYNGLHRSVDLRVGEEGFESVSVRVNEQEEVPLRALTSGVDSVAFRLAAEKETDPGRNSSGNPGDSALELSQERFGLLDGSGLPGTDIAATEKGCVGGQSGLDAESGVWSAPLLLASVSGVGGPLESGMVGEEFRIPSLGAVRQLLLTGEDKELGCVLASEPFSPDVPTVVLSLLPYAVLHNATHHPVCIAAVSPRGETTPVAVAQPEGHVAFSWPSASSSGRPRRVRRAKIGLSFDLSQRGGVLSESLGGDAGTEARGGAEAEEIGLSAGGAGGAFVWSSPVSLDEGGLHEGSVWVPAGDLVAECCFLVRIENVSHKDASSHSPSHVTCHVSIYPWALASNLTPYALYLHPFHATYPGAPPAASLVWPAQTLPGGQKEAHVLVRRLVKEPPPELTPGLSSITYRSLLDAPTAEIGLEVEALESVERTAWSQGPLEPGSKLGTILGIAGNVDLGTGKRDVSERNVERLGLSYPPGGVQALSPSFQLGMPATQRRMLLTSSPGGHDVMLTWHVVSADGQAHLVLHEDAQPPGAVRNESDAALEMRQGGRGVKLQIRMGNGFWSEPFNTDGALSFEYPPSSKENAQAGGWEEQEALSEGRKTEGGQSGIVKGNEKGTGDEASAVDVLQIHEPRGSEETLTVQVERQGATCCILVRRSGGHAAAGSSEAEASRPERLETATETEKELALPSNLAVNLSFGSLQAALFDDESRLFRGPVSTTETPPQNNPSSPSLAFLFTLDGLQFEASRVSSPRSVGLPPVTSYDCHVAVAALQLDNHLLGAKLPVVLTVDLGETGLAAAKLRGHPSSKTDPFPAARCSVTFFQPVPGPSPDLSAAWVQSLDVRIQPLVLNIDDSLLALFTRLRRPPFPADALESSAKSARHPQSQGLLIRTSDLALADPQLYVHSLAVSDVRLALTACVTRPVVLDVRAAPVRLSELELRTVLFPSVVLARGVLGHYVTEAICNVHRVVGSLELLFNPTGLVKSVRAGLRDLIQLPLQGSQNGAFGFLWGLGAGGASLSRHVSRWTLSSVAGFSSSLSRILTQAGGRGPGQNDPSSEETGNSAQALSSEGPMSPKTGAPTGGVLSGVRRGLIGVLVAPLQLVAHTSSGLLGRETGPQPRLLRVSSSLSVTSESVNTGVLEEEAVEEGSPVRSALRRLRSHILTGERFMRHVVVNSLTVVRVTGPVEDVRPMVLDRGSLLLSDRAVYVLECGGARLAARLPLTGLLLEEEYASYEIVLIAGATAGQLQAARTESEAQEGRASVQVLARLDRDTWQAVIPVFKQRLLYE</sequence>
<protein>
    <recommendedName>
        <fullName evidence="4">Chorein N-terminal domain-containing protein</fullName>
    </recommendedName>
</protein>
<reference evidence="2 3" key="1">
    <citation type="journal article" date="2014" name="Nat. Commun.">
        <title>Klebsormidium flaccidum genome reveals primary factors for plant terrestrial adaptation.</title>
        <authorList>
            <person name="Hori K."/>
            <person name="Maruyama F."/>
            <person name="Fujisawa T."/>
            <person name="Togashi T."/>
            <person name="Yamamoto N."/>
            <person name="Seo M."/>
            <person name="Sato S."/>
            <person name="Yamada T."/>
            <person name="Mori H."/>
            <person name="Tajima N."/>
            <person name="Moriyama T."/>
            <person name="Ikeuchi M."/>
            <person name="Watanabe M."/>
            <person name="Wada H."/>
            <person name="Kobayashi K."/>
            <person name="Saito M."/>
            <person name="Masuda T."/>
            <person name="Sasaki-Sekimoto Y."/>
            <person name="Mashiguchi K."/>
            <person name="Awai K."/>
            <person name="Shimojima M."/>
            <person name="Masuda S."/>
            <person name="Iwai M."/>
            <person name="Nobusawa T."/>
            <person name="Narise T."/>
            <person name="Kondo S."/>
            <person name="Saito H."/>
            <person name="Sato R."/>
            <person name="Murakawa M."/>
            <person name="Ihara Y."/>
            <person name="Oshima-Yamada Y."/>
            <person name="Ohtaka K."/>
            <person name="Satoh M."/>
            <person name="Sonobe K."/>
            <person name="Ishii M."/>
            <person name="Ohtani R."/>
            <person name="Kanamori-Sato M."/>
            <person name="Honoki R."/>
            <person name="Miyazaki D."/>
            <person name="Mochizuki H."/>
            <person name="Umetsu J."/>
            <person name="Higashi K."/>
            <person name="Shibata D."/>
            <person name="Kamiya Y."/>
            <person name="Sato N."/>
            <person name="Nakamura Y."/>
            <person name="Tabata S."/>
            <person name="Ida S."/>
            <person name="Kurokawa K."/>
            <person name="Ohta H."/>
        </authorList>
    </citation>
    <scope>NUCLEOTIDE SEQUENCE [LARGE SCALE GENOMIC DNA]</scope>
    <source>
        <strain evidence="2 3">NIES-2285</strain>
    </source>
</reference>
<feature type="compositionally biased region" description="Low complexity" evidence="1">
    <location>
        <begin position="1825"/>
        <end position="1836"/>
    </location>
</feature>
<feature type="compositionally biased region" description="Low complexity" evidence="1">
    <location>
        <begin position="622"/>
        <end position="637"/>
    </location>
</feature>
<feature type="region of interest" description="Disordered" evidence="1">
    <location>
        <begin position="3464"/>
        <end position="3503"/>
    </location>
</feature>
<dbReference type="EMBL" id="DF236962">
    <property type="protein sequence ID" value="GAQ78442.1"/>
    <property type="molecule type" value="Genomic_DNA"/>
</dbReference>
<proteinExistence type="predicted"/>
<keyword evidence="3" id="KW-1185">Reference proteome</keyword>
<feature type="compositionally biased region" description="Polar residues" evidence="1">
    <location>
        <begin position="3473"/>
        <end position="3488"/>
    </location>
</feature>
<feature type="compositionally biased region" description="Low complexity" evidence="1">
    <location>
        <begin position="443"/>
        <end position="453"/>
    </location>
</feature>
<feature type="region of interest" description="Disordered" evidence="1">
    <location>
        <begin position="99"/>
        <end position="130"/>
    </location>
</feature>
<feature type="compositionally biased region" description="Basic and acidic residues" evidence="1">
    <location>
        <begin position="2035"/>
        <end position="2044"/>
    </location>
</feature>
<evidence type="ECO:0000256" key="1">
    <source>
        <dbReference type="SAM" id="MobiDB-lite"/>
    </source>
</evidence>
<feature type="compositionally biased region" description="Low complexity" evidence="1">
    <location>
        <begin position="1228"/>
        <end position="1241"/>
    </location>
</feature>
<feature type="region of interest" description="Disordered" evidence="1">
    <location>
        <begin position="1811"/>
        <end position="1851"/>
    </location>
</feature>
<feature type="region of interest" description="Disordered" evidence="1">
    <location>
        <begin position="1296"/>
        <end position="1326"/>
    </location>
</feature>
<evidence type="ECO:0000313" key="3">
    <source>
        <dbReference type="Proteomes" id="UP000054558"/>
    </source>
</evidence>
<feature type="compositionally biased region" description="Basic and acidic residues" evidence="1">
    <location>
        <begin position="3090"/>
        <end position="3105"/>
    </location>
</feature>
<feature type="compositionally biased region" description="Basic and acidic residues" evidence="1">
    <location>
        <begin position="2078"/>
        <end position="2089"/>
    </location>
</feature>
<dbReference type="OMA" id="CKYRMEG"/>
<feature type="region of interest" description="Disordered" evidence="1">
    <location>
        <begin position="869"/>
        <end position="888"/>
    </location>
</feature>
<feature type="region of interest" description="Disordered" evidence="1">
    <location>
        <begin position="278"/>
        <end position="374"/>
    </location>
</feature>
<dbReference type="OrthoDB" id="515596at2759"/>
<feature type="region of interest" description="Disordered" evidence="1">
    <location>
        <begin position="2035"/>
        <end position="2102"/>
    </location>
</feature>
<evidence type="ECO:0000313" key="2">
    <source>
        <dbReference type="EMBL" id="GAQ78442.1"/>
    </source>
</evidence>
<organism evidence="2 3">
    <name type="scientific">Klebsormidium nitens</name>
    <name type="common">Green alga</name>
    <name type="synonym">Ulothrix nitens</name>
    <dbReference type="NCBI Taxonomy" id="105231"/>
    <lineage>
        <taxon>Eukaryota</taxon>
        <taxon>Viridiplantae</taxon>
        <taxon>Streptophyta</taxon>
        <taxon>Klebsormidiophyceae</taxon>
        <taxon>Klebsormidiales</taxon>
        <taxon>Klebsormidiaceae</taxon>
        <taxon>Klebsormidium</taxon>
    </lineage>
</organism>
<evidence type="ECO:0008006" key="4">
    <source>
        <dbReference type="Google" id="ProtNLM"/>
    </source>
</evidence>
<accession>A0A1Y1HLB4</accession>
<feature type="region of interest" description="Disordered" evidence="1">
    <location>
        <begin position="579"/>
        <end position="670"/>
    </location>
</feature>
<feature type="region of interest" description="Disordered" evidence="1">
    <location>
        <begin position="2997"/>
        <end position="3041"/>
    </location>
</feature>
<feature type="compositionally biased region" description="Basic and acidic residues" evidence="1">
    <location>
        <begin position="2059"/>
        <end position="2069"/>
    </location>
</feature>
<dbReference type="Proteomes" id="UP000054558">
    <property type="component" value="Unassembled WGS sequence"/>
</dbReference>
<name>A0A1Y1HLB4_KLENI</name>
<feature type="compositionally biased region" description="Polar residues" evidence="1">
    <location>
        <begin position="607"/>
        <end position="616"/>
    </location>
</feature>
<feature type="compositionally biased region" description="Basic and acidic residues" evidence="1">
    <location>
        <begin position="353"/>
        <end position="371"/>
    </location>
</feature>
<gene>
    <name evidence="2" type="ORF">KFL_000130230</name>
</gene>
<feature type="region of interest" description="Disordered" evidence="1">
    <location>
        <begin position="1219"/>
        <end position="1246"/>
    </location>
</feature>